<keyword evidence="6" id="KW-0812">Transmembrane</keyword>
<dbReference type="InterPro" id="IPR049712">
    <property type="entry name" value="Poly_export"/>
</dbReference>
<dbReference type="PANTHER" id="PTHR33619:SF3">
    <property type="entry name" value="POLYSACCHARIDE EXPORT PROTEIN GFCE-RELATED"/>
    <property type="match status" value="1"/>
</dbReference>
<feature type="domain" description="SLBB" evidence="16">
    <location>
        <begin position="180"/>
        <end position="254"/>
    </location>
</feature>
<reference evidence="18" key="1">
    <citation type="submission" date="2019-05" db="EMBL/GenBank/DDBJ databases">
        <title>Tamlana fucoidanivorans sp. nov., isolated from the surface of algae collected from Fujian province in China.</title>
        <authorList>
            <person name="Li J."/>
        </authorList>
    </citation>
    <scope>NUCLEOTIDE SEQUENCE [LARGE SCALE GENOMIC DNA]</scope>
    <source>
        <strain evidence="18">2251</strain>
        <plasmid evidence="18">unnamed6</plasmid>
    </source>
</reference>
<name>A0A4Y5ST14_9RHOB</name>
<accession>A0A4Y5ST14</accession>
<dbReference type="GO" id="GO:0015159">
    <property type="term" value="F:polysaccharide transmembrane transporter activity"/>
    <property type="evidence" value="ECO:0007669"/>
    <property type="project" value="InterPro"/>
</dbReference>
<evidence type="ECO:0000313" key="18">
    <source>
        <dbReference type="Proteomes" id="UP000296374"/>
    </source>
</evidence>
<dbReference type="Pfam" id="PF22461">
    <property type="entry name" value="SLBB_2"/>
    <property type="match status" value="1"/>
</dbReference>
<evidence type="ECO:0000256" key="3">
    <source>
        <dbReference type="ARBA" id="ARBA00022448"/>
    </source>
</evidence>
<keyword evidence="13" id="KW-0998">Cell outer membrane</keyword>
<evidence type="ECO:0000256" key="2">
    <source>
        <dbReference type="ARBA" id="ARBA00009450"/>
    </source>
</evidence>
<keyword evidence="3" id="KW-0813">Transport</keyword>
<dbReference type="GO" id="GO:0006811">
    <property type="term" value="P:monoatomic ion transport"/>
    <property type="evidence" value="ECO:0007669"/>
    <property type="project" value="UniProtKB-KW"/>
</dbReference>
<evidence type="ECO:0000313" key="17">
    <source>
        <dbReference type="EMBL" id="QDA35945.1"/>
    </source>
</evidence>
<keyword evidence="17" id="KW-0614">Plasmid</keyword>
<dbReference type="PANTHER" id="PTHR33619">
    <property type="entry name" value="POLYSACCHARIDE EXPORT PROTEIN GFCE-RELATED"/>
    <property type="match status" value="1"/>
</dbReference>
<evidence type="ECO:0000256" key="12">
    <source>
        <dbReference type="ARBA" id="ARBA00023139"/>
    </source>
</evidence>
<evidence type="ECO:0000256" key="14">
    <source>
        <dbReference type="ARBA" id="ARBA00023288"/>
    </source>
</evidence>
<keyword evidence="4" id="KW-1134">Transmembrane beta strand</keyword>
<dbReference type="Pfam" id="PF02563">
    <property type="entry name" value="Poly_export"/>
    <property type="match status" value="1"/>
</dbReference>
<evidence type="ECO:0000259" key="15">
    <source>
        <dbReference type="Pfam" id="PF02563"/>
    </source>
</evidence>
<organism evidence="17 18">
    <name type="scientific">Paracoccus liaowanqingii</name>
    <dbReference type="NCBI Taxonomy" id="2560053"/>
    <lineage>
        <taxon>Bacteria</taxon>
        <taxon>Pseudomonadati</taxon>
        <taxon>Pseudomonadota</taxon>
        <taxon>Alphaproteobacteria</taxon>
        <taxon>Rhodobacterales</taxon>
        <taxon>Paracoccaceae</taxon>
        <taxon>Paracoccus</taxon>
    </lineage>
</organism>
<dbReference type="EMBL" id="CP040760">
    <property type="protein sequence ID" value="QDA35945.1"/>
    <property type="molecule type" value="Genomic_DNA"/>
</dbReference>
<dbReference type="GO" id="GO:0046930">
    <property type="term" value="C:pore complex"/>
    <property type="evidence" value="ECO:0007669"/>
    <property type="project" value="UniProtKB-KW"/>
</dbReference>
<sequence>MLLHRGRRDAVRYISKAATRAGLLIIVAGFLSACSPAGSGPNRTQVLSGAVENGGNAHIIHVNNHVTRATAVATGYGFSNDFRNVGTLGADQIRAGDMLGLSIWENVDQGVLTSAGARSSALTQVQVDSDGYVFVPYAGRLLAAGKTPDQFRDLVTQRLGAQTPDPQVTVQRVAGDGATVSVMGRVGGQGVYPIERPTRTLSTMLARAGGVIVEPDVATVTVKRGADSGKIWLEDLYGSPDNDIVLQAGDLIVVDEDVRSFIALGAVGGQTRVPLGNKVISALEAVAMVGGLDSELADPAGVFILRNEPQAVAGRVLGKPITGSQRFVYLLDLTRPNGLFLARNFGIRDDDIVYVTNAAQWQRPLGALIGAASTISSLSD</sequence>
<dbReference type="Proteomes" id="UP000296374">
    <property type="component" value="Plasmid unnamed6"/>
</dbReference>
<comment type="similarity">
    <text evidence="2">Belongs to the BexD/CtrA/VexA family.</text>
</comment>
<dbReference type="InterPro" id="IPR003715">
    <property type="entry name" value="Poly_export_N"/>
</dbReference>
<evidence type="ECO:0000256" key="6">
    <source>
        <dbReference type="ARBA" id="ARBA00022692"/>
    </source>
</evidence>
<keyword evidence="9" id="KW-0406">Ion transport</keyword>
<keyword evidence="8" id="KW-0625">Polysaccharide transport</keyword>
<keyword evidence="11" id="KW-0472">Membrane</keyword>
<dbReference type="AlphaFoldDB" id="A0A4Y5ST14"/>
<evidence type="ECO:0000256" key="11">
    <source>
        <dbReference type="ARBA" id="ARBA00023136"/>
    </source>
</evidence>
<evidence type="ECO:0000256" key="7">
    <source>
        <dbReference type="ARBA" id="ARBA00022729"/>
    </source>
</evidence>
<dbReference type="GO" id="GO:0015288">
    <property type="term" value="F:porin activity"/>
    <property type="evidence" value="ECO:0007669"/>
    <property type="project" value="UniProtKB-KW"/>
</dbReference>
<evidence type="ECO:0000256" key="1">
    <source>
        <dbReference type="ARBA" id="ARBA00004571"/>
    </source>
</evidence>
<dbReference type="GO" id="GO:0009279">
    <property type="term" value="C:cell outer membrane"/>
    <property type="evidence" value="ECO:0007669"/>
    <property type="project" value="UniProtKB-SubCell"/>
</dbReference>
<gene>
    <name evidence="17" type="ORF">E4191_16850</name>
</gene>
<geneLocation type="plasmid" evidence="17 18">
    <name>unnamed6</name>
</geneLocation>
<evidence type="ECO:0000256" key="9">
    <source>
        <dbReference type="ARBA" id="ARBA00023065"/>
    </source>
</evidence>
<evidence type="ECO:0000256" key="5">
    <source>
        <dbReference type="ARBA" id="ARBA00022597"/>
    </source>
</evidence>
<evidence type="ECO:0000256" key="10">
    <source>
        <dbReference type="ARBA" id="ARBA00023114"/>
    </source>
</evidence>
<feature type="domain" description="Polysaccharide export protein N-terminal" evidence="15">
    <location>
        <begin position="92"/>
        <end position="171"/>
    </location>
</feature>
<dbReference type="Gene3D" id="3.30.1950.10">
    <property type="entry name" value="wza like domain"/>
    <property type="match status" value="1"/>
</dbReference>
<keyword evidence="10" id="KW-0626">Porin</keyword>
<comment type="subcellular location">
    <subcellularLocation>
        <location evidence="1">Cell outer membrane</location>
        <topology evidence="1">Multi-pass membrane protein</topology>
    </subcellularLocation>
</comment>
<dbReference type="KEGG" id="plia:E4191_16850"/>
<evidence type="ECO:0000259" key="16">
    <source>
        <dbReference type="Pfam" id="PF22461"/>
    </source>
</evidence>
<evidence type="ECO:0000256" key="8">
    <source>
        <dbReference type="ARBA" id="ARBA00023047"/>
    </source>
</evidence>
<evidence type="ECO:0000256" key="4">
    <source>
        <dbReference type="ARBA" id="ARBA00022452"/>
    </source>
</evidence>
<proteinExistence type="inferred from homology"/>
<protein>
    <submittedName>
        <fullName evidence="17">Polysaccharide export protein</fullName>
    </submittedName>
</protein>
<dbReference type="InterPro" id="IPR054765">
    <property type="entry name" value="SLBB_dom"/>
</dbReference>
<keyword evidence="14" id="KW-0449">Lipoprotein</keyword>
<dbReference type="PROSITE" id="PS51257">
    <property type="entry name" value="PROKAR_LIPOPROTEIN"/>
    <property type="match status" value="1"/>
</dbReference>
<keyword evidence="5" id="KW-0762">Sugar transport</keyword>
<dbReference type="Gene3D" id="3.10.560.10">
    <property type="entry name" value="Outer membrane lipoprotein wza domain like"/>
    <property type="match status" value="2"/>
</dbReference>
<keyword evidence="7" id="KW-0732">Signal</keyword>
<evidence type="ECO:0000256" key="13">
    <source>
        <dbReference type="ARBA" id="ARBA00023237"/>
    </source>
</evidence>
<keyword evidence="12" id="KW-0564">Palmitate</keyword>